<accession>A0A3G5AJP2</accession>
<reference evidence="1" key="1">
    <citation type="submission" date="2018-10" db="EMBL/GenBank/DDBJ databases">
        <title>Hidden diversity of soil giant viruses.</title>
        <authorList>
            <person name="Schulz F."/>
            <person name="Alteio L."/>
            <person name="Goudeau D."/>
            <person name="Ryan E.M."/>
            <person name="Malmstrom R.R."/>
            <person name="Blanchard J."/>
            <person name="Woyke T."/>
        </authorList>
    </citation>
    <scope>NUCLEOTIDE SEQUENCE</scope>
    <source>
        <strain evidence="1">SYV1</strain>
    </source>
</reference>
<sequence length="190" mass="21942">MSIDTIIALLNSIPTEWIYARIFTTGVDDTNKTEFELKATELDIGVLSHSEREGRILLFLLQSIMEKCSITRALKDECTDLKSIVEIEEAIKQDYIQDFVTIFEQHELITVELSGWCKRGCIPPGGVEHFPFGRTRDNDSGVTHFKRIIMKLSHEMDLYDKDRVLQLIRDFETRHQAEDDEVSSDEQDES</sequence>
<protein>
    <submittedName>
        <fullName evidence="1">Uncharacterized protein</fullName>
    </submittedName>
</protein>
<proteinExistence type="predicted"/>
<organism evidence="1">
    <name type="scientific">Sylvanvirus sp</name>
    <dbReference type="NCBI Taxonomy" id="2487774"/>
    <lineage>
        <taxon>Viruses</taxon>
    </lineage>
</organism>
<evidence type="ECO:0000313" key="1">
    <source>
        <dbReference type="EMBL" id="AYV87014.1"/>
    </source>
</evidence>
<name>A0A3G5AJP2_9VIRU</name>
<gene>
    <name evidence="1" type="ORF">Sylvanvirus18_17</name>
</gene>
<dbReference type="EMBL" id="MK072524">
    <property type="protein sequence ID" value="AYV87014.1"/>
    <property type="molecule type" value="Genomic_DNA"/>
</dbReference>